<keyword evidence="2" id="KW-0472">Membrane</keyword>
<comment type="caution">
    <text evidence="3">The sequence shown here is derived from an EMBL/GenBank/DDBJ whole genome shotgun (WGS) entry which is preliminary data.</text>
</comment>
<accession>A0A5C5XZE3</accession>
<feature type="region of interest" description="Disordered" evidence="1">
    <location>
        <begin position="40"/>
        <end position="91"/>
    </location>
</feature>
<evidence type="ECO:0000256" key="2">
    <source>
        <dbReference type="SAM" id="Phobius"/>
    </source>
</evidence>
<feature type="transmembrane region" description="Helical" evidence="2">
    <location>
        <begin position="21"/>
        <end position="40"/>
    </location>
</feature>
<dbReference type="Proteomes" id="UP000317238">
    <property type="component" value="Unassembled WGS sequence"/>
</dbReference>
<organism evidence="3 4">
    <name type="scientific">Crateriforma conspicua</name>
    <dbReference type="NCBI Taxonomy" id="2527996"/>
    <lineage>
        <taxon>Bacteria</taxon>
        <taxon>Pseudomonadati</taxon>
        <taxon>Planctomycetota</taxon>
        <taxon>Planctomycetia</taxon>
        <taxon>Planctomycetales</taxon>
        <taxon>Planctomycetaceae</taxon>
        <taxon>Crateriforma</taxon>
    </lineage>
</organism>
<dbReference type="OrthoDB" id="9920120at2"/>
<evidence type="ECO:0000313" key="3">
    <source>
        <dbReference type="EMBL" id="TWT68088.1"/>
    </source>
</evidence>
<proteinExistence type="predicted"/>
<evidence type="ECO:0000313" key="4">
    <source>
        <dbReference type="Proteomes" id="UP000317238"/>
    </source>
</evidence>
<dbReference type="AlphaFoldDB" id="A0A5C5XZE3"/>
<keyword evidence="2" id="KW-0812">Transmembrane</keyword>
<dbReference type="EMBL" id="SJPL01000001">
    <property type="protein sequence ID" value="TWT68088.1"/>
    <property type="molecule type" value="Genomic_DNA"/>
</dbReference>
<dbReference type="RefSeq" id="WP_146438119.1">
    <property type="nucleotide sequence ID" value="NZ_SJPL01000001.1"/>
</dbReference>
<keyword evidence="4" id="KW-1185">Reference proteome</keyword>
<protein>
    <submittedName>
        <fullName evidence="3">Uncharacterized protein</fullName>
    </submittedName>
</protein>
<keyword evidence="2" id="KW-1133">Transmembrane helix</keyword>
<evidence type="ECO:0000256" key="1">
    <source>
        <dbReference type="SAM" id="MobiDB-lite"/>
    </source>
</evidence>
<gene>
    <name evidence="3" type="ORF">Pan14r_03260</name>
</gene>
<feature type="compositionally biased region" description="Polar residues" evidence="1">
    <location>
        <begin position="48"/>
        <end position="65"/>
    </location>
</feature>
<sequence length="159" mass="16488">MTKTPVLTIRRRGILNRICDGVVIAVGLLAIAGCGSLTAGRQADSIPPVTSSDTAPTVGATQQSSPPAPAGQSHPTPPAVSQATFHDADPYSPARRQIIGRLCASDLDADASDEQHLVGNELGRKEGTDRSPATGNVRPLADFQPMRLKPAMADSPFGP</sequence>
<reference evidence="3 4" key="1">
    <citation type="submission" date="2019-02" db="EMBL/GenBank/DDBJ databases">
        <title>Deep-cultivation of Planctomycetes and their phenomic and genomic characterization uncovers novel biology.</title>
        <authorList>
            <person name="Wiegand S."/>
            <person name="Jogler M."/>
            <person name="Boedeker C."/>
            <person name="Pinto D."/>
            <person name="Vollmers J."/>
            <person name="Rivas-Marin E."/>
            <person name="Kohn T."/>
            <person name="Peeters S.H."/>
            <person name="Heuer A."/>
            <person name="Rast P."/>
            <person name="Oberbeckmann S."/>
            <person name="Bunk B."/>
            <person name="Jeske O."/>
            <person name="Meyerdierks A."/>
            <person name="Storesund J.E."/>
            <person name="Kallscheuer N."/>
            <person name="Luecker S."/>
            <person name="Lage O.M."/>
            <person name="Pohl T."/>
            <person name="Merkel B.J."/>
            <person name="Hornburger P."/>
            <person name="Mueller R.-W."/>
            <person name="Bruemmer F."/>
            <person name="Labrenz M."/>
            <person name="Spormann A.M."/>
            <person name="Op Den Camp H."/>
            <person name="Overmann J."/>
            <person name="Amann R."/>
            <person name="Jetten M.S.M."/>
            <person name="Mascher T."/>
            <person name="Medema M.H."/>
            <person name="Devos D.P."/>
            <person name="Kaster A.-K."/>
            <person name="Ovreas L."/>
            <person name="Rohde M."/>
            <person name="Galperin M.Y."/>
            <person name="Jogler C."/>
        </authorList>
    </citation>
    <scope>NUCLEOTIDE SEQUENCE [LARGE SCALE GENOMIC DNA]</scope>
    <source>
        <strain evidence="3 4">Pan14r</strain>
    </source>
</reference>
<name>A0A5C5XZE3_9PLAN</name>
<dbReference type="PROSITE" id="PS51257">
    <property type="entry name" value="PROKAR_LIPOPROTEIN"/>
    <property type="match status" value="1"/>
</dbReference>
<feature type="region of interest" description="Disordered" evidence="1">
    <location>
        <begin position="116"/>
        <end position="159"/>
    </location>
</feature>